<protein>
    <recommendedName>
        <fullName evidence="3">SnoaL-like domain-containing protein</fullName>
    </recommendedName>
</protein>
<name>A0A1B7Z7J0_9FLAO</name>
<evidence type="ECO:0000313" key="2">
    <source>
        <dbReference type="Proteomes" id="UP000092164"/>
    </source>
</evidence>
<accession>A0A1B7Z7J0</accession>
<dbReference type="AlphaFoldDB" id="A0A1B7Z7J0"/>
<dbReference type="SUPFAM" id="SSF54427">
    <property type="entry name" value="NTF2-like"/>
    <property type="match status" value="1"/>
</dbReference>
<dbReference type="Proteomes" id="UP000092164">
    <property type="component" value="Unassembled WGS sequence"/>
</dbReference>
<dbReference type="EMBL" id="LZFP01000012">
    <property type="protein sequence ID" value="OBR38687.1"/>
    <property type="molecule type" value="Genomic_DNA"/>
</dbReference>
<dbReference type="Gene3D" id="3.10.450.50">
    <property type="match status" value="1"/>
</dbReference>
<comment type="caution">
    <text evidence="1">The sequence shown here is derived from an EMBL/GenBank/DDBJ whole genome shotgun (WGS) entry which is preliminary data.</text>
</comment>
<dbReference type="KEGG" id="mart:BTR34_00620"/>
<organism evidence="1 2">
    <name type="scientific">Maribacter hydrothermalis</name>
    <dbReference type="NCBI Taxonomy" id="1836467"/>
    <lineage>
        <taxon>Bacteria</taxon>
        <taxon>Pseudomonadati</taxon>
        <taxon>Bacteroidota</taxon>
        <taxon>Flavobacteriia</taxon>
        <taxon>Flavobacteriales</taxon>
        <taxon>Flavobacteriaceae</taxon>
        <taxon>Maribacter</taxon>
    </lineage>
</organism>
<dbReference type="InterPro" id="IPR032710">
    <property type="entry name" value="NTF2-like_dom_sf"/>
</dbReference>
<dbReference type="STRING" id="1836467.BTR34_00620"/>
<keyword evidence="2" id="KW-1185">Reference proteome</keyword>
<sequence>MLYLFYVAMFSICMQSTLQNATIIIKKEQMNDISQNTSNDPESIIKLLMTAMSANDAEKIRSLFNSNASQAYGDGAAKSGKAFFSWLESDIIKRKGHVDNAKYTVNGNEVVVTGQYSSEGYTNKANFLFTVKDGQIMSWQMRY</sequence>
<evidence type="ECO:0008006" key="3">
    <source>
        <dbReference type="Google" id="ProtNLM"/>
    </source>
</evidence>
<gene>
    <name evidence="1" type="ORF">A9200_03190</name>
</gene>
<dbReference type="OrthoDB" id="1439694at2"/>
<evidence type="ECO:0000313" key="1">
    <source>
        <dbReference type="EMBL" id="OBR38687.1"/>
    </source>
</evidence>
<proteinExistence type="predicted"/>
<reference evidence="2" key="1">
    <citation type="submission" date="2016-06" db="EMBL/GenBank/DDBJ databases">
        <authorList>
            <person name="Zhan P."/>
        </authorList>
    </citation>
    <scope>NUCLEOTIDE SEQUENCE [LARGE SCALE GENOMIC DNA]</scope>
    <source>
        <strain evidence="2">T28</strain>
    </source>
</reference>